<evidence type="ECO:0000256" key="1">
    <source>
        <dbReference type="SAM" id="Coils"/>
    </source>
</evidence>
<feature type="region of interest" description="Disordered" evidence="2">
    <location>
        <begin position="442"/>
        <end position="475"/>
    </location>
</feature>
<evidence type="ECO:0000256" key="2">
    <source>
        <dbReference type="SAM" id="MobiDB-lite"/>
    </source>
</evidence>
<feature type="compositionally biased region" description="Polar residues" evidence="2">
    <location>
        <begin position="777"/>
        <end position="793"/>
    </location>
</feature>
<sequence>MSPNSQQPPQSHTSSSPQLTSSTTSSAATLASILTVALADVERLKLEVEAATNRAVCAENLLRSLAVIEDVTPTTTNFASNTTNINNNNDTKTGFTSPSSLTPAALAALMSAEARATAAESRLAAALDAWSELQRLDDRATDERRRFEDKVADERRKIVNSMEDGTTTGLLSRRSPPSSSFPLLRTESAPLSFASSLSSSSRSRSSISHQPSYSQHVQLNSSFYQQPTHPNTASRTTPYGYQPATAQNASRSHQSQHLYSSQNVYANQPSPKVRIASNSPANVNSISASNRSRSHGASHQQQPPPPPPPQQQQLHAQKGHASTINNNNNRYSEVGVDQDGEGDISMGTGAVDENGRDMSGAPSHSAKEGGTPDHVRHHHRDGQSQARHNTRDRDASADLDTELVGIIYDATSHGHHGHFGGHDDAETEQDPSAVLVDELLDDTSPRSNSNRPPEFEVLPPDEEVDAEGEEDELSNASIDDLLLEVAGGGVGAGLGNGIRERSESGGGITPGPVVNAGGKPGSAAKSNANTKVTVARQAQTQSQSQPQLQTARSKQLKQHLSTSSVLGLNANNAGGGPGSRSPIPPQPSSSSSIGGGSSGLTLTSSNSLTGLTPSLSAQHLFKAAGLPPGGYPAINAQGERTCRQCGQPGRYKDGKCVEKWGPGPEGPGTVCDRCRKKMKRVERRGDANASMLAQAQAQARAEAQQAQAQAAQMSQNATLSAQNSLASVGGRGEKSNNGNKSMLDSRSPRVSPSRSDREKDKEKDKEESIIPAIHNAGNESSPTDASTDMSTDEFMNTKSVMNVDVYI</sequence>
<feature type="compositionally biased region" description="Basic and acidic residues" evidence="2">
    <location>
        <begin position="365"/>
        <end position="374"/>
    </location>
</feature>
<feature type="compositionally biased region" description="Low complexity" evidence="2">
    <location>
        <begin position="744"/>
        <end position="753"/>
    </location>
</feature>
<comment type="caution">
    <text evidence="3">The sequence shown here is derived from an EMBL/GenBank/DDBJ whole genome shotgun (WGS) entry which is preliminary data.</text>
</comment>
<keyword evidence="4" id="KW-1185">Reference proteome</keyword>
<feature type="compositionally biased region" description="Polar residues" evidence="2">
    <location>
        <begin position="272"/>
        <end position="299"/>
    </location>
</feature>
<reference evidence="3" key="1">
    <citation type="submission" date="2021-10" db="EMBL/GenBank/DDBJ databases">
        <title>De novo Genome Assembly of Clathrus columnatus (Basidiomycota, Fungi) Using Illumina and Nanopore Sequence Data.</title>
        <authorList>
            <person name="Ogiso-Tanaka E."/>
            <person name="Itagaki H."/>
            <person name="Hosoya T."/>
            <person name="Hosaka K."/>
        </authorList>
    </citation>
    <scope>NUCLEOTIDE SEQUENCE</scope>
    <source>
        <strain evidence="3">MO-923</strain>
    </source>
</reference>
<feature type="compositionally biased region" description="Low complexity" evidence="2">
    <location>
        <begin position="170"/>
        <end position="184"/>
    </location>
</feature>
<feature type="region of interest" description="Disordered" evidence="2">
    <location>
        <begin position="1"/>
        <end position="24"/>
    </location>
</feature>
<dbReference type="EMBL" id="BPWL01000002">
    <property type="protein sequence ID" value="GJJ07833.1"/>
    <property type="molecule type" value="Genomic_DNA"/>
</dbReference>
<evidence type="ECO:0000313" key="4">
    <source>
        <dbReference type="Proteomes" id="UP001050691"/>
    </source>
</evidence>
<feature type="region of interest" description="Disordered" evidence="2">
    <location>
        <begin position="158"/>
        <end position="184"/>
    </location>
</feature>
<evidence type="ECO:0000313" key="3">
    <source>
        <dbReference type="EMBL" id="GJJ07833.1"/>
    </source>
</evidence>
<feature type="compositionally biased region" description="Acidic residues" evidence="2">
    <location>
        <begin position="459"/>
        <end position="473"/>
    </location>
</feature>
<protein>
    <recommendedName>
        <fullName evidence="5">GATA-type domain-containing protein</fullName>
    </recommendedName>
</protein>
<organism evidence="3 4">
    <name type="scientific">Clathrus columnatus</name>
    <dbReference type="NCBI Taxonomy" id="1419009"/>
    <lineage>
        <taxon>Eukaryota</taxon>
        <taxon>Fungi</taxon>
        <taxon>Dikarya</taxon>
        <taxon>Basidiomycota</taxon>
        <taxon>Agaricomycotina</taxon>
        <taxon>Agaricomycetes</taxon>
        <taxon>Phallomycetidae</taxon>
        <taxon>Phallales</taxon>
        <taxon>Clathraceae</taxon>
        <taxon>Clathrus</taxon>
    </lineage>
</organism>
<evidence type="ECO:0008006" key="5">
    <source>
        <dbReference type="Google" id="ProtNLM"/>
    </source>
</evidence>
<accession>A0AAV5A2X1</accession>
<dbReference type="Proteomes" id="UP001050691">
    <property type="component" value="Unassembled WGS sequence"/>
</dbReference>
<feature type="compositionally biased region" description="Low complexity" evidence="2">
    <location>
        <begin position="599"/>
        <end position="612"/>
    </location>
</feature>
<feature type="region of interest" description="Disordered" evidence="2">
    <location>
        <begin position="224"/>
        <end position="259"/>
    </location>
</feature>
<feature type="region of interest" description="Disordered" evidence="2">
    <location>
        <begin position="272"/>
        <end position="397"/>
    </location>
</feature>
<keyword evidence="1" id="KW-0175">Coiled coil</keyword>
<feature type="compositionally biased region" description="Basic and acidic residues" evidence="2">
    <location>
        <begin position="754"/>
        <end position="768"/>
    </location>
</feature>
<dbReference type="AlphaFoldDB" id="A0AAV5A2X1"/>
<feature type="compositionally biased region" description="Polar residues" evidence="2">
    <location>
        <begin position="320"/>
        <end position="331"/>
    </location>
</feature>
<feature type="region of interest" description="Disordered" evidence="2">
    <location>
        <begin position="492"/>
        <end position="612"/>
    </location>
</feature>
<feature type="compositionally biased region" description="Low complexity" evidence="2">
    <location>
        <begin position="537"/>
        <end position="551"/>
    </location>
</feature>
<proteinExistence type="predicted"/>
<gene>
    <name evidence="3" type="ORF">Clacol_002038</name>
</gene>
<feature type="coiled-coil region" evidence="1">
    <location>
        <begin position="34"/>
        <end position="61"/>
    </location>
</feature>
<feature type="compositionally biased region" description="Low complexity" evidence="2">
    <location>
        <begin position="687"/>
        <end position="717"/>
    </location>
</feature>
<name>A0AAV5A2X1_9AGAM</name>
<feature type="region of interest" description="Disordered" evidence="2">
    <location>
        <begin position="646"/>
        <end position="669"/>
    </location>
</feature>
<feature type="region of interest" description="Disordered" evidence="2">
    <location>
        <begin position="683"/>
        <end position="793"/>
    </location>
</feature>